<protein>
    <recommendedName>
        <fullName evidence="8">NADH dehydrogenase subunit 4L</fullName>
    </recommendedName>
</protein>
<evidence type="ECO:0000256" key="5">
    <source>
        <dbReference type="SAM" id="Phobius"/>
    </source>
</evidence>
<comment type="subcellular location">
    <subcellularLocation>
        <location evidence="1">Membrane</location>
        <topology evidence="1">Multi-pass membrane protein</topology>
    </subcellularLocation>
</comment>
<dbReference type="AlphaFoldDB" id="A0A830GT76"/>
<keyword evidence="4 5" id="KW-0472">Membrane</keyword>
<sequence length="101" mass="10771">MIDAVMLFVSSITVLGIGYVVVANSLDLVRLLIGLELMFNSIFLALVGLYMVDPLVAFGITIISVLTSATEFIALIVAILSIDRITKNISLDVLRAGGEEA</sequence>
<dbReference type="OrthoDB" id="26437at2157"/>
<dbReference type="InterPro" id="IPR039428">
    <property type="entry name" value="NUOK/Mnh_C1-like"/>
</dbReference>
<evidence type="ECO:0000313" key="6">
    <source>
        <dbReference type="EMBL" id="GGP18856.1"/>
    </source>
</evidence>
<evidence type="ECO:0000256" key="1">
    <source>
        <dbReference type="ARBA" id="ARBA00004141"/>
    </source>
</evidence>
<reference evidence="6" key="2">
    <citation type="submission" date="2020-09" db="EMBL/GenBank/DDBJ databases">
        <authorList>
            <person name="Sun Q."/>
            <person name="Ohkuma M."/>
        </authorList>
    </citation>
    <scope>NUCLEOTIDE SEQUENCE</scope>
    <source>
        <strain evidence="6">JCM 10088</strain>
    </source>
</reference>
<evidence type="ECO:0000256" key="4">
    <source>
        <dbReference type="ARBA" id="ARBA00023136"/>
    </source>
</evidence>
<evidence type="ECO:0000256" key="3">
    <source>
        <dbReference type="ARBA" id="ARBA00022989"/>
    </source>
</evidence>
<dbReference type="EMBL" id="BMNL01000001">
    <property type="protein sequence ID" value="GGP18856.1"/>
    <property type="molecule type" value="Genomic_DNA"/>
</dbReference>
<reference evidence="6" key="1">
    <citation type="journal article" date="2014" name="Int. J. Syst. Evol. Microbiol.">
        <title>Complete genome sequence of Corynebacterium casei LMG S-19264T (=DSM 44701T), isolated from a smear-ripened cheese.</title>
        <authorList>
            <consortium name="US DOE Joint Genome Institute (JGI-PGF)"/>
            <person name="Walter F."/>
            <person name="Albersmeier A."/>
            <person name="Kalinowski J."/>
            <person name="Ruckert C."/>
        </authorList>
    </citation>
    <scope>NUCLEOTIDE SEQUENCE</scope>
    <source>
        <strain evidence="6">JCM 10088</strain>
    </source>
</reference>
<evidence type="ECO:0000313" key="7">
    <source>
        <dbReference type="Proteomes" id="UP000610960"/>
    </source>
</evidence>
<keyword evidence="2 5" id="KW-0812">Transmembrane</keyword>
<dbReference type="Pfam" id="PF00420">
    <property type="entry name" value="Oxidored_q2"/>
    <property type="match status" value="1"/>
</dbReference>
<name>A0A830GT76_9CREN</name>
<feature type="transmembrane region" description="Helical" evidence="5">
    <location>
        <begin position="58"/>
        <end position="80"/>
    </location>
</feature>
<keyword evidence="3 5" id="KW-1133">Transmembrane helix</keyword>
<dbReference type="RefSeq" id="WP_188595450.1">
    <property type="nucleotide sequence ID" value="NZ_BMNL01000001.1"/>
</dbReference>
<dbReference type="Proteomes" id="UP000610960">
    <property type="component" value="Unassembled WGS sequence"/>
</dbReference>
<feature type="transmembrane region" description="Helical" evidence="5">
    <location>
        <begin position="6"/>
        <end position="24"/>
    </location>
</feature>
<dbReference type="GO" id="GO:0016020">
    <property type="term" value="C:membrane"/>
    <property type="evidence" value="ECO:0007669"/>
    <property type="project" value="UniProtKB-SubCell"/>
</dbReference>
<keyword evidence="7" id="KW-1185">Reference proteome</keyword>
<gene>
    <name evidence="6" type="ORF">GCM10007981_00180</name>
</gene>
<evidence type="ECO:0000256" key="2">
    <source>
        <dbReference type="ARBA" id="ARBA00022692"/>
    </source>
</evidence>
<proteinExistence type="predicted"/>
<accession>A0A830GT76</accession>
<dbReference type="Gene3D" id="1.10.287.3510">
    <property type="match status" value="1"/>
</dbReference>
<organism evidence="6 7">
    <name type="scientific">Thermocladium modestius</name>
    <dbReference type="NCBI Taxonomy" id="62609"/>
    <lineage>
        <taxon>Archaea</taxon>
        <taxon>Thermoproteota</taxon>
        <taxon>Thermoprotei</taxon>
        <taxon>Thermoproteales</taxon>
        <taxon>Thermoproteaceae</taxon>
        <taxon>Thermocladium</taxon>
    </lineage>
</organism>
<comment type="caution">
    <text evidence="6">The sequence shown here is derived from an EMBL/GenBank/DDBJ whole genome shotgun (WGS) entry which is preliminary data.</text>
</comment>
<feature type="transmembrane region" description="Helical" evidence="5">
    <location>
        <begin position="31"/>
        <end position="52"/>
    </location>
</feature>
<evidence type="ECO:0008006" key="8">
    <source>
        <dbReference type="Google" id="ProtNLM"/>
    </source>
</evidence>